<reference evidence="7 8" key="1">
    <citation type="submission" date="2016-10" db="EMBL/GenBank/DDBJ databases">
        <title>Comparative genomics between deep and shallow subseafloor isolates.</title>
        <authorList>
            <person name="Ishii S."/>
            <person name="Miller J.R."/>
            <person name="Sutton G."/>
            <person name="Suzuki S."/>
            <person name="Methe B."/>
            <person name="Inagaki F."/>
            <person name="Imachi H."/>
        </authorList>
    </citation>
    <scope>NUCLEOTIDE SEQUENCE [LARGE SCALE GENOMIC DNA]</scope>
    <source>
        <strain evidence="7 8">MO-MB1</strain>
    </source>
</reference>
<evidence type="ECO:0000256" key="1">
    <source>
        <dbReference type="ARBA" id="ARBA00009652"/>
    </source>
</evidence>
<evidence type="ECO:0000256" key="5">
    <source>
        <dbReference type="HAMAP-Rule" id="MF_01893"/>
    </source>
</evidence>
<dbReference type="InterPro" id="IPR039894">
    <property type="entry name" value="Pus10-like"/>
</dbReference>
<dbReference type="GO" id="GO:0031119">
    <property type="term" value="P:tRNA pseudouridine synthesis"/>
    <property type="evidence" value="ECO:0007669"/>
    <property type="project" value="UniProtKB-UniRule"/>
</dbReference>
<accession>A0A2H4VBB1</accession>
<organism evidence="7 8">
    <name type="scientific">Methanobacterium subterraneum</name>
    <dbReference type="NCBI Taxonomy" id="59277"/>
    <lineage>
        <taxon>Archaea</taxon>
        <taxon>Methanobacteriati</taxon>
        <taxon>Methanobacteriota</taxon>
        <taxon>Methanomada group</taxon>
        <taxon>Methanobacteria</taxon>
        <taxon>Methanobacteriales</taxon>
        <taxon>Methanobacteriaceae</taxon>
        <taxon>Methanobacterium</taxon>
    </lineage>
</organism>
<gene>
    <name evidence="5" type="primary">pus10</name>
    <name evidence="7" type="ORF">BK007_04695</name>
</gene>
<feature type="binding site" evidence="5">
    <location>
        <position position="370"/>
    </location>
    <ligand>
        <name>substrate</name>
    </ligand>
</feature>
<evidence type="ECO:0000256" key="4">
    <source>
        <dbReference type="ARBA" id="ARBA00023235"/>
    </source>
</evidence>
<dbReference type="EC" id="5.4.99.25" evidence="5"/>
<dbReference type="Pfam" id="PF21238">
    <property type="entry name" value="Pus10_C"/>
    <property type="match status" value="1"/>
</dbReference>
<feature type="binding site" evidence="5">
    <location>
        <position position="301"/>
    </location>
    <ligand>
        <name>substrate</name>
    </ligand>
</feature>
<comment type="function">
    <text evidence="5">Responsible for synthesis of pseudouridine from uracil-54 and uracil-55 in the psi GC loop of transfer RNAs.</text>
</comment>
<dbReference type="EMBL" id="CP017766">
    <property type="protein sequence ID" value="AUB55384.1"/>
    <property type="molecule type" value="Genomic_DNA"/>
</dbReference>
<feature type="active site" description="Nucleophile" evidence="5">
    <location>
        <position position="233"/>
    </location>
</feature>
<dbReference type="InterPro" id="IPR055174">
    <property type="entry name" value="Pus10_THUMP_arc"/>
</dbReference>
<sequence length="406" mass="46899">MNKIKEQTQKIIEISEGNICNRCLGRNFYPQLSGNDNQERGIYVKDVLEIVTTVPDESETCYVCGDIFLNLGDALEKIINTIHDSKVEFKTFLVGCRLPREILEKERKIQEEIGNTSDSIKKEINRELGKELEHRLEREVDFDNPNLVIMMDFTRDRVELQMNPLFIEGRYRKLLRGIPQTRWPCRKCRGKGCERCDFTGKMYPESVEELIAEKVLDATEGHESRFHGAGREDVDVRMLGRGRPFVLEIKEPRVRELKLEELTSQINQECQGKVEVLDLKMVNKDRRSGIKASSTETYKTYRALVELEETVDEDKLNDLNSLNIIKQRTPIRVSHRRADKIRTREVKEIQFKQLGANHLELVVNCEGGLYIKELISSDENRTQPSVTSLLGISAKCIELDVLEVNI</sequence>
<evidence type="ECO:0000256" key="2">
    <source>
        <dbReference type="ARBA" id="ARBA00022694"/>
    </source>
</evidence>
<name>A0A2H4VBB1_9EURY</name>
<evidence type="ECO:0000256" key="3">
    <source>
        <dbReference type="ARBA" id="ARBA00022884"/>
    </source>
</evidence>
<dbReference type="RefSeq" id="WP_100905365.1">
    <property type="nucleotide sequence ID" value="NZ_CP017766.1"/>
</dbReference>
<dbReference type="Proteomes" id="UP000232806">
    <property type="component" value="Chromosome"/>
</dbReference>
<proteinExistence type="inferred from homology"/>
<dbReference type="InterPro" id="IPR048741">
    <property type="entry name" value="Pus10-like_C"/>
</dbReference>
<keyword evidence="2 5" id="KW-0819">tRNA processing</keyword>
<dbReference type="Pfam" id="PF22023">
    <property type="entry name" value="Pus10_THUMP_arc"/>
    <property type="match status" value="1"/>
</dbReference>
<comment type="catalytic activity">
    <reaction evidence="5">
        <text>uridine(54) in tRNA = pseudouridine(54) in tRNA</text>
        <dbReference type="Rhea" id="RHEA:57876"/>
        <dbReference type="Rhea" id="RHEA-COMP:10193"/>
        <dbReference type="Rhea" id="RHEA-COMP:14141"/>
        <dbReference type="ChEBI" id="CHEBI:65314"/>
        <dbReference type="ChEBI" id="CHEBI:65315"/>
    </reaction>
</comment>
<dbReference type="GO" id="GO:0000049">
    <property type="term" value="F:tRNA binding"/>
    <property type="evidence" value="ECO:0007669"/>
    <property type="project" value="InterPro"/>
</dbReference>
<dbReference type="PANTHER" id="PTHR21568">
    <property type="entry name" value="TRNA PSEUDOURIDINE SYNTHASE PUS10"/>
    <property type="match status" value="1"/>
</dbReference>
<dbReference type="PANTHER" id="PTHR21568:SF0">
    <property type="entry name" value="TRNA PSEUDOURIDINE SYNTHASE PUS10"/>
    <property type="match status" value="1"/>
</dbReference>
<protein>
    <recommendedName>
        <fullName evidence="5">tRNA pseudouridine synthase Pus10</fullName>
        <ecNumber evidence="5">5.4.99.25</ecNumber>
    </recommendedName>
    <alternativeName>
        <fullName evidence="5">tRNA pseudouridine 54/55 synthase</fullName>
        <shortName evidence="5">Psi54/55 synthase</shortName>
    </alternativeName>
</protein>
<dbReference type="GeneID" id="35120869"/>
<dbReference type="NCBIfam" id="TIGR01213">
    <property type="entry name" value="pseudo_Pus10arc"/>
    <property type="match status" value="1"/>
</dbReference>
<dbReference type="PROSITE" id="PS51165">
    <property type="entry name" value="THUMP"/>
    <property type="match status" value="1"/>
</dbReference>
<dbReference type="GO" id="GO:0160148">
    <property type="term" value="F:tRNA pseudouridine(55) synthase activity"/>
    <property type="evidence" value="ECO:0007669"/>
    <property type="project" value="UniProtKB-EC"/>
</dbReference>
<dbReference type="OrthoDB" id="10348at2157"/>
<comment type="similarity">
    <text evidence="1 5">Belongs to the pseudouridine synthase Pus10 family.</text>
</comment>
<comment type="catalytic activity">
    <reaction evidence="5">
        <text>uridine(55) in tRNA = pseudouridine(55) in tRNA</text>
        <dbReference type="Rhea" id="RHEA:42532"/>
        <dbReference type="Rhea" id="RHEA-COMP:10101"/>
        <dbReference type="Rhea" id="RHEA-COMP:10102"/>
        <dbReference type="ChEBI" id="CHEBI:65314"/>
        <dbReference type="ChEBI" id="CHEBI:65315"/>
        <dbReference type="EC" id="5.4.99.25"/>
    </reaction>
</comment>
<dbReference type="SUPFAM" id="SSF55120">
    <property type="entry name" value="Pseudouridine synthase"/>
    <property type="match status" value="1"/>
</dbReference>
<keyword evidence="3 5" id="KW-0694">RNA-binding</keyword>
<dbReference type="InterPro" id="IPR004114">
    <property type="entry name" value="THUMP_dom"/>
</dbReference>
<evidence type="ECO:0000313" key="8">
    <source>
        <dbReference type="Proteomes" id="UP000232806"/>
    </source>
</evidence>
<dbReference type="FunFam" id="3.30.70.2510:FF:000001">
    <property type="entry name" value="tRNA pseudouridine synthase Pus10"/>
    <property type="match status" value="1"/>
</dbReference>
<dbReference type="Gene3D" id="3.30.70.2510">
    <property type="match status" value="1"/>
</dbReference>
<evidence type="ECO:0000259" key="6">
    <source>
        <dbReference type="PROSITE" id="PS51165"/>
    </source>
</evidence>
<dbReference type="InterPro" id="IPR020103">
    <property type="entry name" value="PsdUridine_synth_cat_dom_sf"/>
</dbReference>
<dbReference type="AlphaFoldDB" id="A0A2H4VBB1"/>
<keyword evidence="4 5" id="KW-0413">Isomerase</keyword>
<dbReference type="Gene3D" id="3.30.70.3190">
    <property type="match status" value="1"/>
</dbReference>
<dbReference type="InterPro" id="IPR005912">
    <property type="entry name" value="Pus10"/>
</dbReference>
<dbReference type="HAMAP" id="MF_01893">
    <property type="entry name" value="Pus10_arch"/>
    <property type="match status" value="1"/>
</dbReference>
<evidence type="ECO:0000313" key="7">
    <source>
        <dbReference type="EMBL" id="AUB55384.1"/>
    </source>
</evidence>
<feature type="domain" description="THUMP" evidence="6">
    <location>
        <begin position="45"/>
        <end position="164"/>
    </location>
</feature>